<protein>
    <submittedName>
        <fullName evidence="3">TRAP-type C4-dicarboxylate transport system, substrate-binding protein</fullName>
    </submittedName>
</protein>
<dbReference type="InterPro" id="IPR018389">
    <property type="entry name" value="DctP_fam"/>
</dbReference>
<feature type="signal peptide" evidence="2">
    <location>
        <begin position="1"/>
        <end position="25"/>
    </location>
</feature>
<dbReference type="GO" id="GO:0055085">
    <property type="term" value="P:transmembrane transport"/>
    <property type="evidence" value="ECO:0007669"/>
    <property type="project" value="InterPro"/>
</dbReference>
<dbReference type="InterPro" id="IPR038404">
    <property type="entry name" value="TRAP_DctP_sf"/>
</dbReference>
<dbReference type="SUPFAM" id="SSF53850">
    <property type="entry name" value="Periplasmic binding protein-like II"/>
    <property type="match status" value="1"/>
</dbReference>
<evidence type="ECO:0000256" key="1">
    <source>
        <dbReference type="ARBA" id="ARBA00022729"/>
    </source>
</evidence>
<dbReference type="EMBL" id="FNVQ01000005">
    <property type="protein sequence ID" value="SEG82183.1"/>
    <property type="molecule type" value="Genomic_DNA"/>
</dbReference>
<dbReference type="PANTHER" id="PTHR33376">
    <property type="match status" value="1"/>
</dbReference>
<sequence>MNFRKTMISSAVVMAGAFMAGSVLADDVRVLKFHSGLAQSRPEAAHIEKFAERVKEKSGGSLQVDVYHAGSLGLKEADMLRILKGGMVDMALMYGEYYKRDAPALASVYAQGAITESSQHLELLPTLRSIYKDAYANWDIHTIGGVVAPVFDVGLHCKEPVNTLEDLKDKKVRVWSGHLVDTFKKLDISAQVIGQNDMYLALQTGVVDCAYYLSTVAKTVSLQEVTKYEAYLHPWAASPWMFGVSDKTWDSLTEEQQAALAEAGEETWAETRELAVDPAREEAAREERKELGITVLDPFSEADVNTFVDAAMAAWKEMAESAGEEGVGYYETVSALAREQQK</sequence>
<dbReference type="OrthoDB" id="9799287at2"/>
<feature type="chain" id="PRO_5009295729" evidence="2">
    <location>
        <begin position="26"/>
        <end position="342"/>
    </location>
</feature>
<keyword evidence="4" id="KW-1185">Reference proteome</keyword>
<keyword evidence="1 2" id="KW-0732">Signal</keyword>
<reference evidence="3 4" key="1">
    <citation type="submission" date="2016-10" db="EMBL/GenBank/DDBJ databases">
        <authorList>
            <person name="de Groot N.N."/>
        </authorList>
    </citation>
    <scope>NUCLEOTIDE SEQUENCE [LARGE SCALE GENOMIC DNA]</scope>
    <source>
        <strain evidence="3 4">DSM 22012</strain>
    </source>
</reference>
<dbReference type="Proteomes" id="UP000236745">
    <property type="component" value="Unassembled WGS sequence"/>
</dbReference>
<dbReference type="NCBIfam" id="NF037995">
    <property type="entry name" value="TRAP_S1"/>
    <property type="match status" value="1"/>
</dbReference>
<evidence type="ECO:0000313" key="3">
    <source>
        <dbReference type="EMBL" id="SEG82183.1"/>
    </source>
</evidence>
<dbReference type="PANTHER" id="PTHR33376:SF5">
    <property type="entry name" value="EXTRACYTOPLASMIC SOLUTE RECEPTOR PROTEIN"/>
    <property type="match status" value="1"/>
</dbReference>
<gene>
    <name evidence="3" type="ORF">SAMN05444390_105328</name>
</gene>
<dbReference type="AlphaFoldDB" id="A0A1H6DBH5"/>
<evidence type="ECO:0000256" key="2">
    <source>
        <dbReference type="SAM" id="SignalP"/>
    </source>
</evidence>
<evidence type="ECO:0000313" key="4">
    <source>
        <dbReference type="Proteomes" id="UP000236745"/>
    </source>
</evidence>
<dbReference type="CDD" id="cd13683">
    <property type="entry name" value="PBP2_TRAP_DctP6_7"/>
    <property type="match status" value="1"/>
</dbReference>
<name>A0A1H6DBH5_9GAMM</name>
<accession>A0A1H6DBH5</accession>
<dbReference type="Pfam" id="PF03480">
    <property type="entry name" value="DctP"/>
    <property type="match status" value="1"/>
</dbReference>
<organism evidence="3 4">
    <name type="scientific">Marinobacterium lutimaris</name>
    <dbReference type="NCBI Taxonomy" id="568106"/>
    <lineage>
        <taxon>Bacteria</taxon>
        <taxon>Pseudomonadati</taxon>
        <taxon>Pseudomonadota</taxon>
        <taxon>Gammaproteobacteria</taxon>
        <taxon>Oceanospirillales</taxon>
        <taxon>Oceanospirillaceae</taxon>
        <taxon>Marinobacterium</taxon>
    </lineage>
</organism>
<dbReference type="Gene3D" id="3.40.190.170">
    <property type="entry name" value="Bacterial extracellular solute-binding protein, family 7"/>
    <property type="match status" value="1"/>
</dbReference>
<proteinExistence type="predicted"/>